<proteinExistence type="predicted"/>
<gene>
    <name evidence="1" type="ORF">ALC56_13649</name>
</gene>
<accession>A0A195EVI3</accession>
<evidence type="ECO:0000313" key="2">
    <source>
        <dbReference type="Proteomes" id="UP000078541"/>
    </source>
</evidence>
<protein>
    <submittedName>
        <fullName evidence="1">Uncharacterized protein</fullName>
    </submittedName>
</protein>
<organism evidence="1 2">
    <name type="scientific">Trachymyrmex septentrionalis</name>
    <dbReference type="NCBI Taxonomy" id="34720"/>
    <lineage>
        <taxon>Eukaryota</taxon>
        <taxon>Metazoa</taxon>
        <taxon>Ecdysozoa</taxon>
        <taxon>Arthropoda</taxon>
        <taxon>Hexapoda</taxon>
        <taxon>Insecta</taxon>
        <taxon>Pterygota</taxon>
        <taxon>Neoptera</taxon>
        <taxon>Endopterygota</taxon>
        <taxon>Hymenoptera</taxon>
        <taxon>Apocrita</taxon>
        <taxon>Aculeata</taxon>
        <taxon>Formicoidea</taxon>
        <taxon>Formicidae</taxon>
        <taxon>Myrmicinae</taxon>
        <taxon>Trachymyrmex</taxon>
    </lineage>
</organism>
<keyword evidence="2" id="KW-1185">Reference proteome</keyword>
<evidence type="ECO:0000313" key="1">
    <source>
        <dbReference type="EMBL" id="KYN32270.1"/>
    </source>
</evidence>
<dbReference type="AlphaFoldDB" id="A0A195EVI3"/>
<sequence>MPIVDLLYHHDNLRPLASRCADVNAIDLLLSACCESSPPETISPFVEFQQATNMRLLCAIVEQSGLQLEVNIGRFALTNVDRSIPLRDQTLINPSSPAAIKIIFFKTRSLKMNNFGLHFVIRITNTKNLKCTFFNRSRMIRTWMPLHISRIKITRKFCYNGGIYAVDDTANFFKCSINTCKLTSSVRTGAPLS</sequence>
<dbReference type="Proteomes" id="UP000078541">
    <property type="component" value="Unassembled WGS sequence"/>
</dbReference>
<dbReference type="EMBL" id="KQ981954">
    <property type="protein sequence ID" value="KYN32270.1"/>
    <property type="molecule type" value="Genomic_DNA"/>
</dbReference>
<reference evidence="1 2" key="1">
    <citation type="submission" date="2016-03" db="EMBL/GenBank/DDBJ databases">
        <title>Trachymyrmex septentrionalis WGS genome.</title>
        <authorList>
            <person name="Nygaard S."/>
            <person name="Hu H."/>
            <person name="Boomsma J."/>
            <person name="Zhang G."/>
        </authorList>
    </citation>
    <scope>NUCLEOTIDE SEQUENCE [LARGE SCALE GENOMIC DNA]</scope>
    <source>
        <strain evidence="1">Tsep2-gDNA-1</strain>
        <tissue evidence="1">Whole body</tissue>
    </source>
</reference>
<name>A0A195EVI3_9HYME</name>